<dbReference type="PANTHER" id="PTHR23501:SF201">
    <property type="entry name" value="MFS AFLATOXIN EFFLUX PUMP"/>
    <property type="match status" value="1"/>
</dbReference>
<evidence type="ECO:0000256" key="3">
    <source>
        <dbReference type="ARBA" id="ARBA00022989"/>
    </source>
</evidence>
<dbReference type="SUPFAM" id="SSF103473">
    <property type="entry name" value="MFS general substrate transporter"/>
    <property type="match status" value="1"/>
</dbReference>
<evidence type="ECO:0000256" key="5">
    <source>
        <dbReference type="SAM" id="Phobius"/>
    </source>
</evidence>
<evidence type="ECO:0000256" key="2">
    <source>
        <dbReference type="ARBA" id="ARBA00022692"/>
    </source>
</evidence>
<evidence type="ECO:0000313" key="6">
    <source>
        <dbReference type="EMBL" id="KIW24488.1"/>
    </source>
</evidence>
<dbReference type="HOGENOM" id="CLU_767276_0_0_1"/>
<feature type="transmembrane region" description="Helical" evidence="5">
    <location>
        <begin position="26"/>
        <end position="49"/>
    </location>
</feature>
<feature type="transmembrane region" description="Helical" evidence="5">
    <location>
        <begin position="100"/>
        <end position="122"/>
    </location>
</feature>
<dbReference type="OrthoDB" id="10021397at2759"/>
<dbReference type="InterPro" id="IPR036259">
    <property type="entry name" value="MFS_trans_sf"/>
</dbReference>
<accession>A0A0D2BZI7</accession>
<dbReference type="RefSeq" id="XP_016244704.1">
    <property type="nucleotide sequence ID" value="XM_016397513.1"/>
</dbReference>
<dbReference type="EMBL" id="KN847045">
    <property type="protein sequence ID" value="KIW24488.1"/>
    <property type="molecule type" value="Genomic_DNA"/>
</dbReference>
<dbReference type="PANTHER" id="PTHR23501">
    <property type="entry name" value="MAJOR FACILITATOR SUPERFAMILY"/>
    <property type="match status" value="1"/>
</dbReference>
<evidence type="ECO:0000256" key="1">
    <source>
        <dbReference type="ARBA" id="ARBA00004141"/>
    </source>
</evidence>
<evidence type="ECO:0000256" key="4">
    <source>
        <dbReference type="ARBA" id="ARBA00023136"/>
    </source>
</evidence>
<feature type="transmembrane region" description="Helical" evidence="5">
    <location>
        <begin position="55"/>
        <end position="79"/>
    </location>
</feature>
<dbReference type="GeneID" id="27349393"/>
<gene>
    <name evidence="6" type="ORF">PV07_10199</name>
</gene>
<name>A0A0D2BZI7_9EURO</name>
<keyword evidence="3 5" id="KW-1133">Transmembrane helix</keyword>
<dbReference type="GO" id="GO:0005886">
    <property type="term" value="C:plasma membrane"/>
    <property type="evidence" value="ECO:0007669"/>
    <property type="project" value="TreeGrafter"/>
</dbReference>
<dbReference type="VEuPathDB" id="FungiDB:PV07_10199"/>
<feature type="transmembrane region" description="Helical" evidence="5">
    <location>
        <begin position="279"/>
        <end position="297"/>
    </location>
</feature>
<sequence>MVAVFLLFNIESPSREKLNVVAQLKFLDPIGIFFFIPSIVCLMLGLQWGGSTYSWSAPTITCLFVTFGALFIIFVVVEIKTPETAMAPMRVVLNRSVAGSILYMFLASGGVMILIFYLPYWFQAIQNISATQAGIRTLPLILPFFVSWHRRCRIYTDDPHLCSDNVVRASTFRDWGWTAFNSVTGVRTRQMDRISALVRLRDWLWIPECAVGSAQLGGSIYLAVGQNVLSSSLVHDLRGVARVDAQDIIETGATDLRHLVTSDKLDAGISVYSHALTRVFLVAAVTTAVMAVGAFMVEWKEIKEKPTEQRRPSGQQSDIELYTRREPHVKYVGILQRGTVILTTHGRVDIECDFTPKMNGG</sequence>
<evidence type="ECO:0000313" key="7">
    <source>
        <dbReference type="Proteomes" id="UP000054466"/>
    </source>
</evidence>
<keyword evidence="4 5" id="KW-0472">Membrane</keyword>
<comment type="subcellular location">
    <subcellularLocation>
        <location evidence="1">Membrane</location>
        <topology evidence="1">Multi-pass membrane protein</topology>
    </subcellularLocation>
</comment>
<protein>
    <submittedName>
        <fullName evidence="6">Uncharacterized protein</fullName>
    </submittedName>
</protein>
<dbReference type="AlphaFoldDB" id="A0A0D2BZI7"/>
<proteinExistence type="predicted"/>
<keyword evidence="2 5" id="KW-0812">Transmembrane</keyword>
<dbReference type="GO" id="GO:0022857">
    <property type="term" value="F:transmembrane transporter activity"/>
    <property type="evidence" value="ECO:0007669"/>
    <property type="project" value="TreeGrafter"/>
</dbReference>
<reference evidence="6 7" key="1">
    <citation type="submission" date="2015-01" db="EMBL/GenBank/DDBJ databases">
        <title>The Genome Sequence of Cladophialophora immunda CBS83496.</title>
        <authorList>
            <consortium name="The Broad Institute Genomics Platform"/>
            <person name="Cuomo C."/>
            <person name="de Hoog S."/>
            <person name="Gorbushina A."/>
            <person name="Stielow B."/>
            <person name="Teixiera M."/>
            <person name="Abouelleil A."/>
            <person name="Chapman S.B."/>
            <person name="Priest M."/>
            <person name="Young S.K."/>
            <person name="Wortman J."/>
            <person name="Nusbaum C."/>
            <person name="Birren B."/>
        </authorList>
    </citation>
    <scope>NUCLEOTIDE SEQUENCE [LARGE SCALE GENOMIC DNA]</scope>
    <source>
        <strain evidence="6 7">CBS 83496</strain>
    </source>
</reference>
<dbReference type="Proteomes" id="UP000054466">
    <property type="component" value="Unassembled WGS sequence"/>
</dbReference>
<keyword evidence="7" id="KW-1185">Reference proteome</keyword>
<organism evidence="6 7">
    <name type="scientific">Cladophialophora immunda</name>
    <dbReference type="NCBI Taxonomy" id="569365"/>
    <lineage>
        <taxon>Eukaryota</taxon>
        <taxon>Fungi</taxon>
        <taxon>Dikarya</taxon>
        <taxon>Ascomycota</taxon>
        <taxon>Pezizomycotina</taxon>
        <taxon>Eurotiomycetes</taxon>
        <taxon>Chaetothyriomycetidae</taxon>
        <taxon>Chaetothyriales</taxon>
        <taxon>Herpotrichiellaceae</taxon>
        <taxon>Cladophialophora</taxon>
    </lineage>
</organism>